<dbReference type="Proteomes" id="UP001341281">
    <property type="component" value="Chromosome 01"/>
</dbReference>
<accession>A0AAQ3PN82</accession>
<dbReference type="PANTHER" id="PTHR34709">
    <property type="entry name" value="OS10G0396666 PROTEIN"/>
    <property type="match status" value="1"/>
</dbReference>
<sequence>MAQDHCRHRRRRRRLSVSVSGEDRISGLPDELLHAILGRLECARAAAPTTVLSRRWRPVYAHLPELFFTASWEPSSPSPATSFLDTIDVALAAHSAPALQHLSIELSTDDCRRNLTPGRVAPWLQFASQRVVGKLVLALPNPRTQDQAELELPLPAFGAAETITLVLDGAWRLRLQQPPPDGVFAALTSLTIRPGRVDGGELTALSVHSLCFDAIGARRLEVVTPRLDTLTVYYAMDALISSPKLGEVSWHVGSFDPLYHRFQDTSRRLRRLEIGPESESLLQQFDEIDKLNIEICIPRMHDCWLESCPCRLEGSHMFYDVALNSLEEVEINSYTSPREVLQFVERLSKCDAPVLKKVVIDHRTDSAPPPTKEECQNIRNMYHPNIEVEFYESSNVVRVQLETA</sequence>
<dbReference type="InterPro" id="IPR055312">
    <property type="entry name" value="FBL15-like"/>
</dbReference>
<evidence type="ECO:0000313" key="1">
    <source>
        <dbReference type="EMBL" id="WVZ50863.1"/>
    </source>
</evidence>
<proteinExistence type="predicted"/>
<evidence type="ECO:0008006" key="3">
    <source>
        <dbReference type="Google" id="ProtNLM"/>
    </source>
</evidence>
<gene>
    <name evidence="1" type="ORF">U9M48_002074</name>
</gene>
<name>A0AAQ3PN82_PASNO</name>
<dbReference type="InterPro" id="IPR036047">
    <property type="entry name" value="F-box-like_dom_sf"/>
</dbReference>
<dbReference type="EMBL" id="CP144745">
    <property type="protein sequence ID" value="WVZ50863.1"/>
    <property type="molecule type" value="Genomic_DNA"/>
</dbReference>
<reference evidence="1 2" key="1">
    <citation type="submission" date="2024-02" db="EMBL/GenBank/DDBJ databases">
        <title>High-quality chromosome-scale genome assembly of Pensacola bahiagrass (Paspalum notatum Flugge var. saurae).</title>
        <authorList>
            <person name="Vega J.M."/>
            <person name="Podio M."/>
            <person name="Orjuela J."/>
            <person name="Siena L.A."/>
            <person name="Pessino S.C."/>
            <person name="Combes M.C."/>
            <person name="Mariac C."/>
            <person name="Albertini E."/>
            <person name="Pupilli F."/>
            <person name="Ortiz J.P.A."/>
            <person name="Leblanc O."/>
        </authorList>
    </citation>
    <scope>NUCLEOTIDE SEQUENCE [LARGE SCALE GENOMIC DNA]</scope>
    <source>
        <strain evidence="1">R1</strain>
        <tissue evidence="1">Leaf</tissue>
    </source>
</reference>
<evidence type="ECO:0000313" key="2">
    <source>
        <dbReference type="Proteomes" id="UP001341281"/>
    </source>
</evidence>
<dbReference type="PANTHER" id="PTHR34709:SF68">
    <property type="entry name" value="OS07G0550432 PROTEIN"/>
    <property type="match status" value="1"/>
</dbReference>
<dbReference type="AlphaFoldDB" id="A0AAQ3PN82"/>
<protein>
    <recommendedName>
        <fullName evidence="3">F-box domain-containing protein</fullName>
    </recommendedName>
</protein>
<organism evidence="1 2">
    <name type="scientific">Paspalum notatum var. saurae</name>
    <dbReference type="NCBI Taxonomy" id="547442"/>
    <lineage>
        <taxon>Eukaryota</taxon>
        <taxon>Viridiplantae</taxon>
        <taxon>Streptophyta</taxon>
        <taxon>Embryophyta</taxon>
        <taxon>Tracheophyta</taxon>
        <taxon>Spermatophyta</taxon>
        <taxon>Magnoliopsida</taxon>
        <taxon>Liliopsida</taxon>
        <taxon>Poales</taxon>
        <taxon>Poaceae</taxon>
        <taxon>PACMAD clade</taxon>
        <taxon>Panicoideae</taxon>
        <taxon>Andropogonodae</taxon>
        <taxon>Paspaleae</taxon>
        <taxon>Paspalinae</taxon>
        <taxon>Paspalum</taxon>
    </lineage>
</organism>
<keyword evidence="2" id="KW-1185">Reference proteome</keyword>
<dbReference type="SUPFAM" id="SSF81383">
    <property type="entry name" value="F-box domain"/>
    <property type="match status" value="1"/>
</dbReference>